<dbReference type="Proteomes" id="UP001431313">
    <property type="component" value="Unassembled WGS sequence"/>
</dbReference>
<proteinExistence type="predicted"/>
<gene>
    <name evidence="1" type="ORF">NX801_27125</name>
</gene>
<dbReference type="EMBL" id="JANUGQ010000033">
    <property type="protein sequence ID" value="MCS0639248.1"/>
    <property type="molecule type" value="Genomic_DNA"/>
</dbReference>
<keyword evidence="2" id="KW-1185">Reference proteome</keyword>
<name>A0ABT2CP80_9ACTN</name>
<reference evidence="1" key="1">
    <citation type="submission" date="2022-08" db="EMBL/GenBank/DDBJ databases">
        <authorList>
            <person name="Somphong A."/>
            <person name="Phongsopitanun W."/>
        </authorList>
    </citation>
    <scope>NUCLEOTIDE SEQUENCE</scope>
    <source>
        <strain evidence="1">LP05-1</strain>
    </source>
</reference>
<protein>
    <submittedName>
        <fullName evidence="1">Uncharacterized protein</fullName>
    </submittedName>
</protein>
<evidence type="ECO:0000313" key="1">
    <source>
        <dbReference type="EMBL" id="MCS0639248.1"/>
    </source>
</evidence>
<accession>A0ABT2CP80</accession>
<evidence type="ECO:0000313" key="2">
    <source>
        <dbReference type="Proteomes" id="UP001431313"/>
    </source>
</evidence>
<comment type="caution">
    <text evidence="1">The sequence shown here is derived from an EMBL/GenBank/DDBJ whole genome shotgun (WGS) entry which is preliminary data.</text>
</comment>
<dbReference type="RefSeq" id="WP_258790583.1">
    <property type="nucleotide sequence ID" value="NZ_JANUGQ010000033.1"/>
</dbReference>
<sequence>MAAIGPLREAGILRVVYKQLSPGDLRKLQAKSNDSQTGGGARDFRLPYRAFDQVMRKLLPQTRQEERRRNGAKTTVVFHCGPVKFGAQGKAVEVVDLDWESPTDARPTEGRISRIHTHFNLPKEDPALGAVLFLIMQHETEVRAHYAYERDLRDGKWNSELTQHVLACMDSPNRRARSLAQGFIDCVEDLKYCHGIAGE</sequence>
<organism evidence="1 2">
    <name type="scientific">Streptomyces pyxinae</name>
    <dbReference type="NCBI Taxonomy" id="2970734"/>
    <lineage>
        <taxon>Bacteria</taxon>
        <taxon>Bacillati</taxon>
        <taxon>Actinomycetota</taxon>
        <taxon>Actinomycetes</taxon>
        <taxon>Kitasatosporales</taxon>
        <taxon>Streptomycetaceae</taxon>
        <taxon>Streptomyces</taxon>
    </lineage>
</organism>